<dbReference type="RefSeq" id="WP_216438011.1">
    <property type="nucleotide sequence ID" value="NZ_JAHLQF010000001.1"/>
</dbReference>
<gene>
    <name evidence="3" type="ORF">KQI86_04865</name>
</gene>
<evidence type="ECO:0000259" key="2">
    <source>
        <dbReference type="Pfam" id="PF13524"/>
    </source>
</evidence>
<dbReference type="GO" id="GO:0016757">
    <property type="term" value="F:glycosyltransferase activity"/>
    <property type="evidence" value="ECO:0007669"/>
    <property type="project" value="UniProtKB-KW"/>
</dbReference>
<keyword evidence="4" id="KW-1185">Reference proteome</keyword>
<dbReference type="EC" id="2.4.-.-" evidence="3"/>
<evidence type="ECO:0000313" key="3">
    <source>
        <dbReference type="EMBL" id="MBU5483651.1"/>
    </source>
</evidence>
<proteinExistence type="predicted"/>
<dbReference type="Pfam" id="PF13524">
    <property type="entry name" value="Glyco_trans_1_2"/>
    <property type="match status" value="1"/>
</dbReference>
<feature type="domain" description="Spore protein YkvP N-terminal" evidence="1">
    <location>
        <begin position="3"/>
        <end position="106"/>
    </location>
</feature>
<feature type="domain" description="Spore protein YkvP/CgeB glycosyl transferase-like" evidence="2">
    <location>
        <begin position="169"/>
        <end position="312"/>
    </location>
</feature>
<dbReference type="Proteomes" id="UP000726170">
    <property type="component" value="Unassembled WGS sequence"/>
</dbReference>
<sequence length="325" mass="38399">MRILFVEDAPLIKYGIGYSLEQYGIETKYTKIYIDIENGMLDTLEEEIKTFRPDAIFNAGMCIYKNTKNFLNKIKELKVPYIYWAVEDPLYYRYISLPHAKASDLTMTTAIECLGAYKKIEVNAIFFMFGCNESFHNAGTYNKKFDHDIIFIGNNYSNHKARQYGNKTVLNPLIERDYDIKIFGNDWWFEEDNRFKLDRKYYGGYCNYEEIKDAYSTAKIVLGLHSVDNSSTMMSMRTFEVLGCGGFYLSQYVPSLERYFVNKEHLVWSKNSNETLKNVNYYLKNPEERNKIALNGQRICYKEHSYKDKIPKLIKELKNLNIWRN</sequence>
<dbReference type="InterPro" id="IPR055259">
    <property type="entry name" value="YkvP/CgeB_Glyco_trans-like"/>
</dbReference>
<evidence type="ECO:0000313" key="4">
    <source>
        <dbReference type="Proteomes" id="UP000726170"/>
    </source>
</evidence>
<protein>
    <submittedName>
        <fullName evidence="3">Glycosyltransferase</fullName>
        <ecNumber evidence="3">2.4.-.-</ecNumber>
    </submittedName>
</protein>
<dbReference type="EMBL" id="JAHLQF010000001">
    <property type="protein sequence ID" value="MBU5483651.1"/>
    <property type="molecule type" value="Genomic_DNA"/>
</dbReference>
<keyword evidence="3" id="KW-0328">Glycosyltransferase</keyword>
<accession>A0ABS6EEL6</accession>
<dbReference type="Pfam" id="PF12996">
    <property type="entry name" value="DUF3880"/>
    <property type="match status" value="1"/>
</dbReference>
<organism evidence="3 4">
    <name type="scientific">Clostridium mobile</name>
    <dbReference type="NCBI Taxonomy" id="2841512"/>
    <lineage>
        <taxon>Bacteria</taxon>
        <taxon>Bacillati</taxon>
        <taxon>Bacillota</taxon>
        <taxon>Clostridia</taxon>
        <taxon>Eubacteriales</taxon>
        <taxon>Clostridiaceae</taxon>
        <taxon>Clostridium</taxon>
    </lineage>
</organism>
<reference evidence="3 4" key="1">
    <citation type="submission" date="2021-06" db="EMBL/GenBank/DDBJ databases">
        <authorList>
            <person name="Sun Q."/>
            <person name="Li D."/>
        </authorList>
    </citation>
    <scope>NUCLEOTIDE SEQUENCE [LARGE SCALE GENOMIC DNA]</scope>
    <source>
        <strain evidence="3 4">MSJ-11</strain>
    </source>
</reference>
<dbReference type="InterPro" id="IPR024542">
    <property type="entry name" value="YkvP_N"/>
</dbReference>
<name>A0ABS6EEL6_9CLOT</name>
<keyword evidence="3" id="KW-0808">Transferase</keyword>
<comment type="caution">
    <text evidence="3">The sequence shown here is derived from an EMBL/GenBank/DDBJ whole genome shotgun (WGS) entry which is preliminary data.</text>
</comment>
<evidence type="ECO:0000259" key="1">
    <source>
        <dbReference type="Pfam" id="PF12996"/>
    </source>
</evidence>